<dbReference type="InterPro" id="IPR036397">
    <property type="entry name" value="RNaseH_sf"/>
</dbReference>
<dbReference type="EMBL" id="JAPWTK010000046">
    <property type="protein sequence ID" value="KAJ8954607.1"/>
    <property type="molecule type" value="Genomic_DNA"/>
</dbReference>
<name>A0AAV8YS78_9CUCU</name>
<accession>A0AAV8YS78</accession>
<dbReference type="InterPro" id="IPR012337">
    <property type="entry name" value="RNaseH-like_sf"/>
</dbReference>
<gene>
    <name evidence="1" type="ORF">NQ318_003140</name>
</gene>
<dbReference type="Proteomes" id="UP001162162">
    <property type="component" value="Unassembled WGS sequence"/>
</dbReference>
<dbReference type="SUPFAM" id="SSF53098">
    <property type="entry name" value="Ribonuclease H-like"/>
    <property type="match status" value="1"/>
</dbReference>
<reference evidence="1" key="1">
    <citation type="journal article" date="2023" name="Insect Mol. Biol.">
        <title>Genome sequencing provides insights into the evolution of gene families encoding plant cell wall-degrading enzymes in longhorned beetles.</title>
        <authorList>
            <person name="Shin N.R."/>
            <person name="Okamura Y."/>
            <person name="Kirsch R."/>
            <person name="Pauchet Y."/>
        </authorList>
    </citation>
    <scope>NUCLEOTIDE SEQUENCE</scope>
    <source>
        <strain evidence="1">AMC_N1</strain>
    </source>
</reference>
<proteinExistence type="predicted"/>
<keyword evidence="2" id="KW-1185">Reference proteome</keyword>
<comment type="caution">
    <text evidence="1">The sequence shown here is derived from an EMBL/GenBank/DDBJ whole genome shotgun (WGS) entry which is preliminary data.</text>
</comment>
<evidence type="ECO:0008006" key="3">
    <source>
        <dbReference type="Google" id="ProtNLM"/>
    </source>
</evidence>
<dbReference type="Gene3D" id="3.30.420.10">
    <property type="entry name" value="Ribonuclease H-like superfamily/Ribonuclease H"/>
    <property type="match status" value="1"/>
</dbReference>
<evidence type="ECO:0000313" key="2">
    <source>
        <dbReference type="Proteomes" id="UP001162162"/>
    </source>
</evidence>
<evidence type="ECO:0000313" key="1">
    <source>
        <dbReference type="EMBL" id="KAJ8954607.1"/>
    </source>
</evidence>
<dbReference type="GO" id="GO:0003676">
    <property type="term" value="F:nucleic acid binding"/>
    <property type="evidence" value="ECO:0007669"/>
    <property type="project" value="InterPro"/>
</dbReference>
<organism evidence="1 2">
    <name type="scientific">Aromia moschata</name>
    <dbReference type="NCBI Taxonomy" id="1265417"/>
    <lineage>
        <taxon>Eukaryota</taxon>
        <taxon>Metazoa</taxon>
        <taxon>Ecdysozoa</taxon>
        <taxon>Arthropoda</taxon>
        <taxon>Hexapoda</taxon>
        <taxon>Insecta</taxon>
        <taxon>Pterygota</taxon>
        <taxon>Neoptera</taxon>
        <taxon>Endopterygota</taxon>
        <taxon>Coleoptera</taxon>
        <taxon>Polyphaga</taxon>
        <taxon>Cucujiformia</taxon>
        <taxon>Chrysomeloidea</taxon>
        <taxon>Cerambycidae</taxon>
        <taxon>Cerambycinae</taxon>
        <taxon>Callichromatini</taxon>
        <taxon>Aromia</taxon>
    </lineage>
</organism>
<sequence length="165" mass="18600">MPLYHLLCSSSCRTEQLQKFSSCRTRGFFEVSDFEVMESSESKDLCLLPRKMKEITFQYDAKTAPKRRMIQICTDSQAVLMAIESSKVKSRLVLDCKKYSKDDLASCNRVILTWVPRHSGVPGNEEADSQSRINIRINISGPIGPEPILGVPLFNGGFNHERAPT</sequence>
<dbReference type="AlphaFoldDB" id="A0AAV8YS78"/>
<protein>
    <recommendedName>
        <fullName evidence="3">RNase H type-1 domain-containing protein</fullName>
    </recommendedName>
</protein>